<dbReference type="AlphaFoldDB" id="A0AAW1W294"/>
<accession>A0AAW1W294</accession>
<organism evidence="1 2">
    <name type="scientific">Rubus argutus</name>
    <name type="common">Southern blackberry</name>
    <dbReference type="NCBI Taxonomy" id="59490"/>
    <lineage>
        <taxon>Eukaryota</taxon>
        <taxon>Viridiplantae</taxon>
        <taxon>Streptophyta</taxon>
        <taxon>Embryophyta</taxon>
        <taxon>Tracheophyta</taxon>
        <taxon>Spermatophyta</taxon>
        <taxon>Magnoliopsida</taxon>
        <taxon>eudicotyledons</taxon>
        <taxon>Gunneridae</taxon>
        <taxon>Pentapetalae</taxon>
        <taxon>rosids</taxon>
        <taxon>fabids</taxon>
        <taxon>Rosales</taxon>
        <taxon>Rosaceae</taxon>
        <taxon>Rosoideae</taxon>
        <taxon>Rosoideae incertae sedis</taxon>
        <taxon>Rubus</taxon>
    </lineage>
</organism>
<comment type="caution">
    <text evidence="1">The sequence shown here is derived from an EMBL/GenBank/DDBJ whole genome shotgun (WGS) entry which is preliminary data.</text>
</comment>
<sequence>MIIREISFQGKARVIRFSWIGSRITFMIISFQGKARVIRKPQYQLCYIDPGIASGEEVELFKTVDSVFLEL</sequence>
<evidence type="ECO:0000313" key="2">
    <source>
        <dbReference type="Proteomes" id="UP001457282"/>
    </source>
</evidence>
<dbReference type="EMBL" id="JBEDUW010000007">
    <property type="protein sequence ID" value="KAK9914634.1"/>
    <property type="molecule type" value="Genomic_DNA"/>
</dbReference>
<reference evidence="1 2" key="1">
    <citation type="journal article" date="2023" name="G3 (Bethesda)">
        <title>A chromosome-length genome assembly and annotation of blackberry (Rubus argutus, cv. 'Hillquist').</title>
        <authorList>
            <person name="Bruna T."/>
            <person name="Aryal R."/>
            <person name="Dudchenko O."/>
            <person name="Sargent D.J."/>
            <person name="Mead D."/>
            <person name="Buti M."/>
            <person name="Cavallini A."/>
            <person name="Hytonen T."/>
            <person name="Andres J."/>
            <person name="Pham M."/>
            <person name="Weisz D."/>
            <person name="Mascagni F."/>
            <person name="Usai G."/>
            <person name="Natali L."/>
            <person name="Bassil N."/>
            <person name="Fernandez G.E."/>
            <person name="Lomsadze A."/>
            <person name="Armour M."/>
            <person name="Olukolu B."/>
            <person name="Poorten T."/>
            <person name="Britton C."/>
            <person name="Davik J."/>
            <person name="Ashrafi H."/>
            <person name="Aiden E.L."/>
            <person name="Borodovsky M."/>
            <person name="Worthington M."/>
        </authorList>
    </citation>
    <scope>NUCLEOTIDE SEQUENCE [LARGE SCALE GENOMIC DNA]</scope>
    <source>
        <strain evidence="1">PI 553951</strain>
    </source>
</reference>
<evidence type="ECO:0000313" key="1">
    <source>
        <dbReference type="EMBL" id="KAK9914634.1"/>
    </source>
</evidence>
<proteinExistence type="predicted"/>
<dbReference type="Proteomes" id="UP001457282">
    <property type="component" value="Unassembled WGS sequence"/>
</dbReference>
<name>A0AAW1W294_RUBAR</name>
<protein>
    <submittedName>
        <fullName evidence="1">Uncharacterized protein</fullName>
    </submittedName>
</protein>
<keyword evidence="2" id="KW-1185">Reference proteome</keyword>
<gene>
    <name evidence="1" type="ORF">M0R45_038403</name>
</gene>